<dbReference type="Pfam" id="PF01553">
    <property type="entry name" value="Acyltransferase"/>
    <property type="match status" value="1"/>
</dbReference>
<dbReference type="AlphaFoldDB" id="A0A1I5D8J2"/>
<keyword evidence="2" id="KW-0012">Acyltransferase</keyword>
<organism evidence="2 3">
    <name type="scientific">Cohaesibacter marisflavi</name>
    <dbReference type="NCBI Taxonomy" id="655353"/>
    <lineage>
        <taxon>Bacteria</taxon>
        <taxon>Pseudomonadati</taxon>
        <taxon>Pseudomonadota</taxon>
        <taxon>Alphaproteobacteria</taxon>
        <taxon>Hyphomicrobiales</taxon>
        <taxon>Cohaesibacteraceae</taxon>
    </lineage>
</organism>
<dbReference type="Proteomes" id="UP000199236">
    <property type="component" value="Unassembled WGS sequence"/>
</dbReference>
<evidence type="ECO:0000259" key="1">
    <source>
        <dbReference type="SMART" id="SM00563"/>
    </source>
</evidence>
<dbReference type="SUPFAM" id="SSF69593">
    <property type="entry name" value="Glycerol-3-phosphate (1)-acyltransferase"/>
    <property type="match status" value="1"/>
</dbReference>
<evidence type="ECO:0000313" key="3">
    <source>
        <dbReference type="Proteomes" id="UP000199236"/>
    </source>
</evidence>
<dbReference type="EMBL" id="FOVR01000002">
    <property type="protein sequence ID" value="SFN95437.1"/>
    <property type="molecule type" value="Genomic_DNA"/>
</dbReference>
<evidence type="ECO:0000313" key="2">
    <source>
        <dbReference type="EMBL" id="SFN95437.1"/>
    </source>
</evidence>
<dbReference type="InterPro" id="IPR002123">
    <property type="entry name" value="Plipid/glycerol_acylTrfase"/>
</dbReference>
<protein>
    <submittedName>
        <fullName evidence="2">Acyltransferase</fullName>
    </submittedName>
</protein>
<feature type="domain" description="Phospholipid/glycerol acyltransferase" evidence="1">
    <location>
        <begin position="122"/>
        <end position="244"/>
    </location>
</feature>
<keyword evidence="3" id="KW-1185">Reference proteome</keyword>
<reference evidence="2 3" key="1">
    <citation type="submission" date="2016-10" db="EMBL/GenBank/DDBJ databases">
        <authorList>
            <person name="de Groot N.N."/>
        </authorList>
    </citation>
    <scope>NUCLEOTIDE SEQUENCE [LARGE SCALE GENOMIC DNA]</scope>
    <source>
        <strain evidence="2 3">CGMCC 1.9157</strain>
    </source>
</reference>
<dbReference type="GO" id="GO:0016746">
    <property type="term" value="F:acyltransferase activity"/>
    <property type="evidence" value="ECO:0007669"/>
    <property type="project" value="UniProtKB-KW"/>
</dbReference>
<dbReference type="OrthoDB" id="1113830at2"/>
<gene>
    <name evidence="2" type="ORF">SAMN04488056_102512</name>
</gene>
<accession>A0A1I5D8J2</accession>
<name>A0A1I5D8J2_9HYPH</name>
<keyword evidence="2" id="KW-0808">Transferase</keyword>
<proteinExistence type="predicted"/>
<dbReference type="SMART" id="SM00563">
    <property type="entry name" value="PlsC"/>
    <property type="match status" value="1"/>
</dbReference>
<sequence length="320" mass="36753">MGETMTQKSMRVIYDRVSKAQSSLADRQTRRQMERTAHISDDVRELVDWYIEVRARHLVTGRFGKAYAPLIRKAVRYDNLCRLVSGWRYNESGYEMAEAMLDLMQPRVTTTGLEKLPQNGGCLVATNHPTGLPDGLALFDQVRHVRQDLALFVFADLLSINPNAADLMIPVEWRPNLRDRSAMRRTMSIAAQAFRDDRCVGIFPSGRLSYWNGVRLKERPWNSSFLRMAKKHKIPIIPGHIRARNSLAFYALSQISTELRDIQSIRELQNKYGAKFHITFGEPIDPDSLLGDQDEMATKMQTYVERVLPKQPERAFDPKA</sequence>
<dbReference type="STRING" id="655353.SAMN04488056_102512"/>